<sequence length="145" mass="16127">MRLVERFFEDYTVGEAQEGGSRTLDQSDISTFAGLTMDFHPAHMNRAFAEERFGGRLVHGVLTFGLVVGLTVEYNPRAVAYGYERIRFPRPVLAGDTVSARGVVTELREHRRPGIGLVTKQYTGTNQDGETVLSCLHILAVDRRG</sequence>
<protein>
    <submittedName>
        <fullName evidence="4">MaoC family dehydratase</fullName>
    </submittedName>
</protein>
<dbReference type="Proteomes" id="UP000471293">
    <property type="component" value="Unassembled WGS sequence"/>
</dbReference>
<dbReference type="PANTHER" id="PTHR43664:SF1">
    <property type="entry name" value="BETA-METHYLMALYL-COA DEHYDRATASE"/>
    <property type="match status" value="1"/>
</dbReference>
<dbReference type="Proteomes" id="UP000735541">
    <property type="component" value="Unassembled WGS sequence"/>
</dbReference>
<dbReference type="RefSeq" id="WP_103491558.1">
    <property type="nucleotide sequence ID" value="NZ_JAAGLQ010000415.1"/>
</dbReference>
<evidence type="ECO:0000313" key="4">
    <source>
        <dbReference type="EMBL" id="NEA17674.1"/>
    </source>
</evidence>
<proteinExistence type="inferred from homology"/>
<dbReference type="InterPro" id="IPR029069">
    <property type="entry name" value="HotDog_dom_sf"/>
</dbReference>
<reference evidence="3 6" key="2">
    <citation type="submission" date="2021-07" db="EMBL/GenBank/DDBJ databases">
        <title>Sequencing Streptomyces halstedii LGO-A4 genome an citrus endophytic actinomycete.</title>
        <authorList>
            <person name="Samborskyy M."/>
            <person name="Scott N."/>
            <person name="Deglau R."/>
            <person name="Dickens S."/>
            <person name="Oliveira L.G."/>
        </authorList>
    </citation>
    <scope>NUCLEOTIDE SEQUENCE [LARGE SCALE GENOMIC DNA]</scope>
    <source>
        <strain evidence="3 6">LGO-A4</strain>
    </source>
</reference>
<organism evidence="4 5">
    <name type="scientific">Streptomyces halstedii</name>
    <dbReference type="NCBI Taxonomy" id="1944"/>
    <lineage>
        <taxon>Bacteria</taxon>
        <taxon>Bacillati</taxon>
        <taxon>Actinomycetota</taxon>
        <taxon>Actinomycetes</taxon>
        <taxon>Kitasatosporales</taxon>
        <taxon>Streptomycetaceae</taxon>
        <taxon>Streptomyces</taxon>
    </lineage>
</organism>
<evidence type="ECO:0000259" key="2">
    <source>
        <dbReference type="Pfam" id="PF01575"/>
    </source>
</evidence>
<comment type="similarity">
    <text evidence="1">Belongs to the enoyl-CoA hydratase/isomerase family.</text>
</comment>
<dbReference type="EMBL" id="JAAGLQ010000415">
    <property type="protein sequence ID" value="NEA17674.1"/>
    <property type="molecule type" value="Genomic_DNA"/>
</dbReference>
<dbReference type="PANTHER" id="PTHR43664">
    <property type="entry name" value="MONOAMINE OXIDASE-RELATED"/>
    <property type="match status" value="1"/>
</dbReference>
<feature type="domain" description="MaoC-like" evidence="2">
    <location>
        <begin position="16"/>
        <end position="121"/>
    </location>
</feature>
<accession>A0A6N9U1I6</accession>
<dbReference type="InterPro" id="IPR052342">
    <property type="entry name" value="MCH/BMMD"/>
</dbReference>
<keyword evidence="6" id="KW-1185">Reference proteome</keyword>
<evidence type="ECO:0000313" key="5">
    <source>
        <dbReference type="Proteomes" id="UP000471293"/>
    </source>
</evidence>
<evidence type="ECO:0000313" key="6">
    <source>
        <dbReference type="Proteomes" id="UP000735541"/>
    </source>
</evidence>
<dbReference type="SUPFAM" id="SSF54637">
    <property type="entry name" value="Thioesterase/thiol ester dehydrase-isomerase"/>
    <property type="match status" value="1"/>
</dbReference>
<comment type="caution">
    <text evidence="4">The sequence shown here is derived from an EMBL/GenBank/DDBJ whole genome shotgun (WGS) entry which is preliminary data.</text>
</comment>
<dbReference type="CDD" id="cd03451">
    <property type="entry name" value="FkbR2"/>
    <property type="match status" value="1"/>
</dbReference>
<dbReference type="AlphaFoldDB" id="A0A6N9U1I6"/>
<name>A0A6N9U1I6_STRHA</name>
<dbReference type="Pfam" id="PF01575">
    <property type="entry name" value="MaoC_dehydratas"/>
    <property type="match status" value="1"/>
</dbReference>
<evidence type="ECO:0000313" key="3">
    <source>
        <dbReference type="EMBL" id="MBV7673013.1"/>
    </source>
</evidence>
<dbReference type="Gene3D" id="3.10.129.10">
    <property type="entry name" value="Hotdog Thioesterase"/>
    <property type="match status" value="1"/>
</dbReference>
<gene>
    <name evidence="4" type="ORF">G3I29_19605</name>
    <name evidence="3" type="ORF">STHAL_26570</name>
</gene>
<reference evidence="4 5" key="1">
    <citation type="submission" date="2020-01" db="EMBL/GenBank/DDBJ databases">
        <title>Insect and environment-associated Actinomycetes.</title>
        <authorList>
            <person name="Currrie C."/>
            <person name="Chevrette M."/>
            <person name="Carlson C."/>
            <person name="Stubbendieck R."/>
            <person name="Wendt-Pienkowski E."/>
        </authorList>
    </citation>
    <scope>NUCLEOTIDE SEQUENCE [LARGE SCALE GENOMIC DNA]</scope>
    <source>
        <strain evidence="4 5">SID11342</strain>
    </source>
</reference>
<evidence type="ECO:0000256" key="1">
    <source>
        <dbReference type="ARBA" id="ARBA00005254"/>
    </source>
</evidence>
<dbReference type="InterPro" id="IPR002539">
    <property type="entry name" value="MaoC-like_dom"/>
</dbReference>
<dbReference type="EMBL" id="JAHUVW010000001">
    <property type="protein sequence ID" value="MBV7673013.1"/>
    <property type="molecule type" value="Genomic_DNA"/>
</dbReference>